<dbReference type="PANTHER" id="PTHR23135">
    <property type="entry name" value="MUR LIGASE FAMILY MEMBER"/>
    <property type="match status" value="1"/>
</dbReference>
<comment type="subcellular location">
    <subcellularLocation>
        <location evidence="12">Cytoplasm</location>
    </subcellularLocation>
</comment>
<feature type="domain" description="Mur ligase central" evidence="15">
    <location>
        <begin position="107"/>
        <end position="303"/>
    </location>
</feature>
<evidence type="ECO:0000259" key="14">
    <source>
        <dbReference type="Pfam" id="PF02875"/>
    </source>
</evidence>
<evidence type="ECO:0000259" key="13">
    <source>
        <dbReference type="Pfam" id="PF01225"/>
    </source>
</evidence>
<dbReference type="NCBIfam" id="NF001126">
    <property type="entry name" value="PRK00139.1-4"/>
    <property type="match status" value="1"/>
</dbReference>
<dbReference type="InterPro" id="IPR018109">
    <property type="entry name" value="Folylpolyglutamate_synth_CS"/>
</dbReference>
<dbReference type="Pfam" id="PF08245">
    <property type="entry name" value="Mur_ligase_M"/>
    <property type="match status" value="1"/>
</dbReference>
<dbReference type="SUPFAM" id="SSF53244">
    <property type="entry name" value="MurD-like peptide ligases, peptide-binding domain"/>
    <property type="match status" value="1"/>
</dbReference>
<dbReference type="Pfam" id="PF01225">
    <property type="entry name" value="Mur_ligase"/>
    <property type="match status" value="1"/>
</dbReference>
<feature type="domain" description="Mur ligase C-terminal" evidence="14">
    <location>
        <begin position="326"/>
        <end position="450"/>
    </location>
</feature>
<dbReference type="InterPro" id="IPR005761">
    <property type="entry name" value="UDP-N-AcMur-Glu-dNH2Pim_ligase"/>
</dbReference>
<evidence type="ECO:0000313" key="16">
    <source>
        <dbReference type="EMBL" id="AZV44003.1"/>
    </source>
</evidence>
<dbReference type="GO" id="GO:0009252">
    <property type="term" value="P:peptidoglycan biosynthetic process"/>
    <property type="evidence" value="ECO:0007669"/>
    <property type="project" value="UniProtKB-UniPathway"/>
</dbReference>
<dbReference type="GO" id="GO:0005737">
    <property type="term" value="C:cytoplasm"/>
    <property type="evidence" value="ECO:0007669"/>
    <property type="project" value="UniProtKB-SubCell"/>
</dbReference>
<dbReference type="Proteomes" id="UP000283095">
    <property type="component" value="Chromosome"/>
</dbReference>
<keyword evidence="4 16" id="KW-0436">Ligase</keyword>
<dbReference type="GO" id="GO:0071555">
    <property type="term" value="P:cell wall organization"/>
    <property type="evidence" value="ECO:0007669"/>
    <property type="project" value="UniProtKB-KW"/>
</dbReference>
<evidence type="ECO:0000256" key="11">
    <source>
        <dbReference type="ARBA" id="ARBA00023316"/>
    </source>
</evidence>
<dbReference type="InterPro" id="IPR036615">
    <property type="entry name" value="Mur_ligase_C_dom_sf"/>
</dbReference>
<keyword evidence="8 12" id="KW-0133">Cell shape</keyword>
<sequence>MKLNILLECVEKLAHKSIPNMNIEGISTNSAAVRPNEVFVAIPGYRVDGHDFIEAAIKAGASVIVGEKNLKDLPVPYIKVSNSRLALAKLACQFYEHPSRKKILIGITGTNGKTTTAFMLKHILEALGRTCSVFGTVHNVINGQVSPSQNTTPDALELQRLLALSEDECVIMEVSSHGLSQYRVEGVEFDYCLFTNLDHDHLDYHHDMNEYFLVKAKLFNQLKPHGKAIVNHYNSWGEKLVNLLNLKDEDICIIGDESHHNLKVDKVKSNVFTLIFERNQSFNLNLKMLGYHNILNASMAFLTAQKMGLPSSQIIQALEMFSGVPGRFEMMQHPNNGATIVVDYAHTADAFYHCLQTARDEGAKRVFHIYGFRGNRDTDKRKEMVNLSQTFSDNSVLTLDDLNGVSYDDMEQDLYKLNQSGSVIPDRTLAIKNVLDQVDEGDWVFITGKGAETYQQQFELPTASDIETVQYIFQQLNDGEVFL</sequence>
<dbReference type="NCBIfam" id="TIGR01085">
    <property type="entry name" value="murE"/>
    <property type="match status" value="1"/>
</dbReference>
<comment type="similarity">
    <text evidence="2">Belongs to the MurCDEF family. MurE subfamily.</text>
</comment>
<evidence type="ECO:0000256" key="6">
    <source>
        <dbReference type="ARBA" id="ARBA00022741"/>
    </source>
</evidence>
<accession>A0A3Q9RPN0</accession>
<keyword evidence="10 12" id="KW-0131">Cell cycle</keyword>
<dbReference type="KEGG" id="pasa:BAOM_3394"/>
<dbReference type="InterPro" id="IPR004101">
    <property type="entry name" value="Mur_ligase_C"/>
</dbReference>
<dbReference type="Gene3D" id="3.90.190.20">
    <property type="entry name" value="Mur ligase, C-terminal domain"/>
    <property type="match status" value="1"/>
</dbReference>
<keyword evidence="7" id="KW-0067">ATP-binding</keyword>
<comment type="pathway">
    <text evidence="1 12">Cell wall biogenesis; peptidoglycan biosynthesis.</text>
</comment>
<dbReference type="InterPro" id="IPR036565">
    <property type="entry name" value="Mur-like_cat_sf"/>
</dbReference>
<organism evidence="16 17">
    <name type="scientific">Peribacillus asahii</name>
    <dbReference type="NCBI Taxonomy" id="228899"/>
    <lineage>
        <taxon>Bacteria</taxon>
        <taxon>Bacillati</taxon>
        <taxon>Bacillota</taxon>
        <taxon>Bacilli</taxon>
        <taxon>Bacillales</taxon>
        <taxon>Bacillaceae</taxon>
        <taxon>Peribacillus</taxon>
    </lineage>
</organism>
<keyword evidence="9 12" id="KW-0573">Peptidoglycan synthesis</keyword>
<evidence type="ECO:0000256" key="9">
    <source>
        <dbReference type="ARBA" id="ARBA00022984"/>
    </source>
</evidence>
<evidence type="ECO:0000256" key="2">
    <source>
        <dbReference type="ARBA" id="ARBA00005898"/>
    </source>
</evidence>
<dbReference type="GO" id="GO:0005524">
    <property type="term" value="F:ATP binding"/>
    <property type="evidence" value="ECO:0007669"/>
    <property type="project" value="UniProtKB-KW"/>
</dbReference>
<dbReference type="Gene3D" id="3.40.1390.10">
    <property type="entry name" value="MurE/MurF, N-terminal domain"/>
    <property type="match status" value="1"/>
</dbReference>
<keyword evidence="6" id="KW-0547">Nucleotide-binding</keyword>
<proteinExistence type="inferred from homology"/>
<dbReference type="SUPFAM" id="SSF63418">
    <property type="entry name" value="MurE/MurF N-terminal domain"/>
    <property type="match status" value="1"/>
</dbReference>
<evidence type="ECO:0000259" key="15">
    <source>
        <dbReference type="Pfam" id="PF08245"/>
    </source>
</evidence>
<dbReference type="UniPathway" id="UPA00219"/>
<dbReference type="GO" id="GO:0051301">
    <property type="term" value="P:cell division"/>
    <property type="evidence" value="ECO:0007669"/>
    <property type="project" value="UniProtKB-KW"/>
</dbReference>
<evidence type="ECO:0000256" key="5">
    <source>
        <dbReference type="ARBA" id="ARBA00022618"/>
    </source>
</evidence>
<dbReference type="EMBL" id="CP026095">
    <property type="protein sequence ID" value="AZV44003.1"/>
    <property type="molecule type" value="Genomic_DNA"/>
</dbReference>
<dbReference type="GO" id="GO:0008360">
    <property type="term" value="P:regulation of cell shape"/>
    <property type="evidence" value="ECO:0007669"/>
    <property type="project" value="UniProtKB-KW"/>
</dbReference>
<reference evidence="16 17" key="1">
    <citation type="submission" date="2018-01" db="EMBL/GenBank/DDBJ databases">
        <title>Bacillus asahii Genome sequencing and assembly.</title>
        <authorList>
            <person name="Jiang H."/>
            <person name="Feng Y."/>
            <person name="Zhao F."/>
            <person name="Lin X."/>
        </authorList>
    </citation>
    <scope>NUCLEOTIDE SEQUENCE [LARGE SCALE GENOMIC DNA]</scope>
    <source>
        <strain evidence="16 17">OM18</strain>
    </source>
</reference>
<dbReference type="InterPro" id="IPR013221">
    <property type="entry name" value="Mur_ligase_cen"/>
</dbReference>
<dbReference type="PROSITE" id="PS01011">
    <property type="entry name" value="FOLYLPOLYGLU_SYNT_1"/>
    <property type="match status" value="1"/>
</dbReference>
<dbReference type="PANTHER" id="PTHR23135:SF4">
    <property type="entry name" value="UDP-N-ACETYLMURAMOYL-L-ALANYL-D-GLUTAMATE--2,6-DIAMINOPIMELATE LIGASE MURE HOMOLOG, CHLOROPLASTIC"/>
    <property type="match status" value="1"/>
</dbReference>
<keyword evidence="11 12" id="KW-0961">Cell wall biogenesis/degradation</keyword>
<dbReference type="Pfam" id="PF02875">
    <property type="entry name" value="Mur_ligase_C"/>
    <property type="match status" value="1"/>
</dbReference>
<dbReference type="InterPro" id="IPR035911">
    <property type="entry name" value="MurE/MurF_N"/>
</dbReference>
<dbReference type="RefSeq" id="WP_127761074.1">
    <property type="nucleotide sequence ID" value="NZ_CP026095.1"/>
</dbReference>
<dbReference type="SUPFAM" id="SSF53623">
    <property type="entry name" value="MurD-like peptide ligases, catalytic domain"/>
    <property type="match status" value="1"/>
</dbReference>
<dbReference type="Gene3D" id="3.40.1190.10">
    <property type="entry name" value="Mur-like, catalytic domain"/>
    <property type="match status" value="1"/>
</dbReference>
<evidence type="ECO:0000313" key="17">
    <source>
        <dbReference type="Proteomes" id="UP000283095"/>
    </source>
</evidence>
<dbReference type="InterPro" id="IPR000713">
    <property type="entry name" value="Mur_ligase_N"/>
</dbReference>
<keyword evidence="3" id="KW-0963">Cytoplasm</keyword>
<dbReference type="AlphaFoldDB" id="A0A3Q9RPN0"/>
<feature type="domain" description="Mur ligase N-terminal catalytic" evidence="13">
    <location>
        <begin position="23"/>
        <end position="95"/>
    </location>
</feature>
<keyword evidence="5 12" id="KW-0132">Cell division</keyword>
<evidence type="ECO:0000256" key="3">
    <source>
        <dbReference type="ARBA" id="ARBA00022490"/>
    </source>
</evidence>
<evidence type="ECO:0000256" key="12">
    <source>
        <dbReference type="RuleBase" id="RU004135"/>
    </source>
</evidence>
<evidence type="ECO:0000256" key="10">
    <source>
        <dbReference type="ARBA" id="ARBA00023306"/>
    </source>
</evidence>
<dbReference type="OrthoDB" id="9800958at2"/>
<evidence type="ECO:0000256" key="1">
    <source>
        <dbReference type="ARBA" id="ARBA00004752"/>
    </source>
</evidence>
<evidence type="ECO:0000256" key="8">
    <source>
        <dbReference type="ARBA" id="ARBA00022960"/>
    </source>
</evidence>
<dbReference type="GO" id="GO:0004326">
    <property type="term" value="F:tetrahydrofolylpolyglutamate synthase activity"/>
    <property type="evidence" value="ECO:0007669"/>
    <property type="project" value="InterPro"/>
</dbReference>
<protein>
    <submittedName>
        <fullName evidence="16">UDP-N-acetylmuramoylalanyl-D-glutamate--2, 6-diaminopimelate ligase</fullName>
    </submittedName>
</protein>
<name>A0A3Q9RPN0_9BACI</name>
<gene>
    <name evidence="16" type="primary">murE</name>
    <name evidence="16" type="ORF">BAOM_3394</name>
</gene>
<evidence type="ECO:0000256" key="7">
    <source>
        <dbReference type="ARBA" id="ARBA00022840"/>
    </source>
</evidence>
<evidence type="ECO:0000256" key="4">
    <source>
        <dbReference type="ARBA" id="ARBA00022598"/>
    </source>
</evidence>